<proteinExistence type="predicted"/>
<dbReference type="EMBL" id="LN853418">
    <property type="protein sequence ID" value="CRY95896.1"/>
    <property type="molecule type" value="Genomic_DNA"/>
</dbReference>
<evidence type="ECO:0000313" key="1">
    <source>
        <dbReference type="EMBL" id="CRY95896.1"/>
    </source>
</evidence>
<reference evidence="1" key="1">
    <citation type="submission" date="2015-06" db="EMBL/GenBank/DDBJ databases">
        <authorList>
            <person name="Joergensen T."/>
        </authorList>
    </citation>
    <scope>NUCLEOTIDE SEQUENCE</scope>
    <source>
        <strain evidence="1">RGFK0811</strain>
    </source>
</reference>
<sequence>MPTDSDRTWQPHVRIQIGGTLGVPAVEIWSNAFRYYKANGVAPNAVDLQGAADALAGPVSDWITRPESLIGNVVGLTYIKAVWVQSNGRQRDTNTAQHEFAPAVMGTNAQAAIWEQTYCLTFRTPIKRGRAHSGRIYPPVAGHGAGGGTPYCSAADADGMAASGAQLLTAMGNAIAGVIEPGGPTGGFYVFSPGEAVRGTQPVAHPITSVVVDRVADIMHSRTNRVPRAEGAPSPVPLN</sequence>
<protein>
    <submittedName>
        <fullName evidence="1">Uncharacterized protein</fullName>
    </submittedName>
</protein>
<name>A0A0H5Q1N2_9ZZZZ</name>
<accession>A0A0H5Q1N2</accession>
<organism evidence="1">
    <name type="scientific">uncultured prokaryote</name>
    <dbReference type="NCBI Taxonomy" id="198431"/>
    <lineage>
        <taxon>unclassified sequences</taxon>
        <taxon>environmental samples</taxon>
    </lineage>
</organism>
<dbReference type="AlphaFoldDB" id="A0A0H5Q1N2"/>
<reference evidence="1" key="2">
    <citation type="submission" date="2015-07" db="EMBL/GenBank/DDBJ databases">
        <title>Plasmids, circular viruses and viroids from rat gut.</title>
        <authorList>
            <person name="Jorgensen T.J."/>
            <person name="Hansen M.A."/>
            <person name="Xu Z."/>
            <person name="Tabak M.A."/>
            <person name="Sorensen S.J."/>
            <person name="Hansen L.H."/>
        </authorList>
    </citation>
    <scope>NUCLEOTIDE SEQUENCE</scope>
    <source>
        <strain evidence="1">RGFK0811</strain>
    </source>
</reference>